<dbReference type="AlphaFoldDB" id="A0A3P3QNS7"/>
<sequence length="206" mass="23363">MYFFFAVILFMSALSVAETGSAWIAVKTQAGIDLSYRYSPDLEVKASAFYPGVPEQFLLLLRDTNSVQRWLSQAKDAQLLDGSTDKHWRVYTRFQAIWPVTPRDMVTCADLFRQDSGLRIQISDCSDLVPETTDYVRIRHITAVWTLTVKAQGFELQYQGSANPGGNLPDWLVKQLTLSSLRSSFIAFKTELKRPNYQANAAEIIH</sequence>
<dbReference type="SUPFAM" id="SSF55961">
    <property type="entry name" value="Bet v1-like"/>
    <property type="match status" value="1"/>
</dbReference>
<feature type="domain" description="START" evidence="2">
    <location>
        <begin position="16"/>
        <end position="179"/>
    </location>
</feature>
<feature type="signal peptide" evidence="1">
    <location>
        <begin position="1"/>
        <end position="17"/>
    </location>
</feature>
<accession>A0A3P3QNS7</accession>
<dbReference type="OrthoDB" id="5734556at2"/>
<keyword evidence="4" id="KW-1185">Reference proteome</keyword>
<protein>
    <recommendedName>
        <fullName evidence="2">START domain-containing protein</fullName>
    </recommendedName>
</protein>
<feature type="chain" id="PRO_5018633315" description="START domain-containing protein" evidence="1">
    <location>
        <begin position="18"/>
        <end position="206"/>
    </location>
</feature>
<evidence type="ECO:0000313" key="4">
    <source>
        <dbReference type="Proteomes" id="UP000276260"/>
    </source>
</evidence>
<evidence type="ECO:0000313" key="3">
    <source>
        <dbReference type="EMBL" id="RRJ22886.1"/>
    </source>
</evidence>
<dbReference type="Proteomes" id="UP000276260">
    <property type="component" value="Unassembled WGS sequence"/>
</dbReference>
<dbReference type="Pfam" id="PF01852">
    <property type="entry name" value="START"/>
    <property type="match status" value="1"/>
</dbReference>
<gene>
    <name evidence="3" type="ORF">EIK76_02035</name>
</gene>
<evidence type="ECO:0000256" key="1">
    <source>
        <dbReference type="SAM" id="SignalP"/>
    </source>
</evidence>
<proteinExistence type="predicted"/>
<evidence type="ECO:0000259" key="2">
    <source>
        <dbReference type="Pfam" id="PF01852"/>
    </source>
</evidence>
<name>A0A3P3QNS7_9GAMM</name>
<dbReference type="InterPro" id="IPR002913">
    <property type="entry name" value="START_lipid-bd_dom"/>
</dbReference>
<dbReference type="EMBL" id="RRCF01000001">
    <property type="protein sequence ID" value="RRJ22886.1"/>
    <property type="molecule type" value="Genomic_DNA"/>
</dbReference>
<dbReference type="GO" id="GO:0008289">
    <property type="term" value="F:lipid binding"/>
    <property type="evidence" value="ECO:0007669"/>
    <property type="project" value="InterPro"/>
</dbReference>
<dbReference type="InterPro" id="IPR023393">
    <property type="entry name" value="START-like_dom_sf"/>
</dbReference>
<dbReference type="Gene3D" id="3.30.530.20">
    <property type="match status" value="1"/>
</dbReference>
<comment type="caution">
    <text evidence="3">The sequence shown here is derived from an EMBL/GenBank/DDBJ whole genome shotgun (WGS) entry which is preliminary data.</text>
</comment>
<organism evidence="3 4">
    <name type="scientific">Rheinheimera mesophila</name>
    <dbReference type="NCBI Taxonomy" id="1547515"/>
    <lineage>
        <taxon>Bacteria</taxon>
        <taxon>Pseudomonadati</taxon>
        <taxon>Pseudomonadota</taxon>
        <taxon>Gammaproteobacteria</taxon>
        <taxon>Chromatiales</taxon>
        <taxon>Chromatiaceae</taxon>
        <taxon>Rheinheimera</taxon>
    </lineage>
</organism>
<reference evidence="3 4" key="1">
    <citation type="submission" date="2018-11" db="EMBL/GenBank/DDBJ databases">
        <title>Draft genome analysis of Rheinheimera mesophila isolated from an industrial waste site.</title>
        <authorList>
            <person name="Yu Q."/>
            <person name="Qi Y."/>
            <person name="Zhang H."/>
            <person name="Lu Y."/>
            <person name="Pu J."/>
        </authorList>
    </citation>
    <scope>NUCLEOTIDE SEQUENCE [LARGE SCALE GENOMIC DNA]</scope>
    <source>
        <strain evidence="3 4">IITR13</strain>
    </source>
</reference>
<keyword evidence="1" id="KW-0732">Signal</keyword>
<dbReference type="RefSeq" id="WP_046518799.1">
    <property type="nucleotide sequence ID" value="NZ_LAVS01000004.1"/>
</dbReference>